<dbReference type="AlphaFoldDB" id="A0A7X0V9N9"/>
<feature type="signal peptide" evidence="1">
    <location>
        <begin position="1"/>
        <end position="22"/>
    </location>
</feature>
<evidence type="ECO:0000313" key="2">
    <source>
        <dbReference type="EMBL" id="MBB6626879.1"/>
    </source>
</evidence>
<feature type="chain" id="PRO_5039532982" description="EfeO-type cupredoxin-like domain-containing protein" evidence="1">
    <location>
        <begin position="23"/>
        <end position="122"/>
    </location>
</feature>
<evidence type="ECO:0008006" key="4">
    <source>
        <dbReference type="Google" id="ProtNLM"/>
    </source>
</evidence>
<sequence length="122" mass="12450">MRRLIATAAVLLTVLGTSTACGGDDSGSGSGSGGSGTKVITITVKGDSVTPNGDRVEVATGQPIELKVTADAPGEIHVHSTPEQEFEYDAGSTTLKLTIDTPGVVDIESHTLDKTIVQLEVS</sequence>
<dbReference type="EMBL" id="JACKXE010000001">
    <property type="protein sequence ID" value="MBB6626879.1"/>
    <property type="molecule type" value="Genomic_DNA"/>
</dbReference>
<dbReference type="InterPro" id="IPR008972">
    <property type="entry name" value="Cupredoxin"/>
</dbReference>
<name>A0A7X0V9N9_9ACTN</name>
<comment type="caution">
    <text evidence="2">The sequence shown here is derived from an EMBL/GenBank/DDBJ whole genome shotgun (WGS) entry which is preliminary data.</text>
</comment>
<gene>
    <name evidence="2" type="ORF">H5V45_06050</name>
</gene>
<dbReference type="PROSITE" id="PS51257">
    <property type="entry name" value="PROKAR_LIPOPROTEIN"/>
    <property type="match status" value="1"/>
</dbReference>
<evidence type="ECO:0000256" key="1">
    <source>
        <dbReference type="SAM" id="SignalP"/>
    </source>
</evidence>
<dbReference type="SUPFAM" id="SSF49503">
    <property type="entry name" value="Cupredoxins"/>
    <property type="match status" value="1"/>
</dbReference>
<dbReference type="RefSeq" id="WP_185252104.1">
    <property type="nucleotide sequence ID" value="NZ_JACKXE010000001.1"/>
</dbReference>
<accession>A0A7X0V9N9</accession>
<dbReference type="Proteomes" id="UP000523955">
    <property type="component" value="Unassembled WGS sequence"/>
</dbReference>
<protein>
    <recommendedName>
        <fullName evidence="4">EfeO-type cupredoxin-like domain-containing protein</fullName>
    </recommendedName>
</protein>
<evidence type="ECO:0000313" key="3">
    <source>
        <dbReference type="Proteomes" id="UP000523955"/>
    </source>
</evidence>
<organism evidence="2 3">
    <name type="scientific">Nocardioides luti</name>
    <dbReference type="NCBI Taxonomy" id="2761101"/>
    <lineage>
        <taxon>Bacteria</taxon>
        <taxon>Bacillati</taxon>
        <taxon>Actinomycetota</taxon>
        <taxon>Actinomycetes</taxon>
        <taxon>Propionibacteriales</taxon>
        <taxon>Nocardioidaceae</taxon>
        <taxon>Nocardioides</taxon>
    </lineage>
</organism>
<keyword evidence="1" id="KW-0732">Signal</keyword>
<proteinExistence type="predicted"/>
<reference evidence="2 3" key="1">
    <citation type="submission" date="2020-08" db="EMBL/GenBank/DDBJ databases">
        <authorList>
            <person name="Seo M.-J."/>
        </authorList>
    </citation>
    <scope>NUCLEOTIDE SEQUENCE [LARGE SCALE GENOMIC DNA]</scope>
    <source>
        <strain evidence="2 3">KIGAM211</strain>
    </source>
</reference>
<keyword evidence="3" id="KW-1185">Reference proteome</keyword>